<evidence type="ECO:0000259" key="2">
    <source>
        <dbReference type="PROSITE" id="PS51035"/>
    </source>
</evidence>
<protein>
    <recommendedName>
        <fullName evidence="2">BAG domain-containing protein</fullName>
    </recommendedName>
</protein>
<dbReference type="SUPFAM" id="SSF63491">
    <property type="entry name" value="BAG domain"/>
    <property type="match status" value="1"/>
</dbReference>
<evidence type="ECO:0000313" key="4">
    <source>
        <dbReference type="Proteomes" id="UP000198211"/>
    </source>
</evidence>
<comment type="caution">
    <text evidence="3">The sequence shown here is derived from an EMBL/GenBank/DDBJ whole genome shotgun (WGS) entry which is preliminary data.</text>
</comment>
<dbReference type="Proteomes" id="UP000198211">
    <property type="component" value="Unassembled WGS sequence"/>
</dbReference>
<keyword evidence="4" id="KW-1185">Reference proteome</keyword>
<feature type="non-terminal residue" evidence="3">
    <location>
        <position position="168"/>
    </location>
</feature>
<dbReference type="Gene3D" id="1.20.58.120">
    <property type="entry name" value="BAG domain"/>
    <property type="match status" value="1"/>
</dbReference>
<feature type="region of interest" description="Disordered" evidence="1">
    <location>
        <begin position="135"/>
        <end position="168"/>
    </location>
</feature>
<dbReference type="InterPro" id="IPR003103">
    <property type="entry name" value="BAG_domain"/>
</dbReference>
<dbReference type="PROSITE" id="PS51035">
    <property type="entry name" value="BAG"/>
    <property type="match status" value="1"/>
</dbReference>
<dbReference type="EMBL" id="NBNE01000759">
    <property type="protein sequence ID" value="OWZ17397.1"/>
    <property type="molecule type" value="Genomic_DNA"/>
</dbReference>
<dbReference type="InterPro" id="IPR036533">
    <property type="entry name" value="BAG_dom_sf"/>
</dbReference>
<dbReference type="GO" id="GO:0051087">
    <property type="term" value="F:protein-folding chaperone binding"/>
    <property type="evidence" value="ECO:0007669"/>
    <property type="project" value="InterPro"/>
</dbReference>
<feature type="domain" description="BAG" evidence="2">
    <location>
        <begin position="71"/>
        <end position="121"/>
    </location>
</feature>
<name>A0A225WK64_9STRA</name>
<proteinExistence type="predicted"/>
<dbReference type="OrthoDB" id="333905at2759"/>
<dbReference type="Pfam" id="PF02179">
    <property type="entry name" value="BAG"/>
    <property type="match status" value="1"/>
</dbReference>
<evidence type="ECO:0000256" key="1">
    <source>
        <dbReference type="SAM" id="MobiDB-lite"/>
    </source>
</evidence>
<accession>A0A225WK64</accession>
<organism evidence="3 4">
    <name type="scientific">Phytophthora megakarya</name>
    <dbReference type="NCBI Taxonomy" id="4795"/>
    <lineage>
        <taxon>Eukaryota</taxon>
        <taxon>Sar</taxon>
        <taxon>Stramenopiles</taxon>
        <taxon>Oomycota</taxon>
        <taxon>Peronosporomycetes</taxon>
        <taxon>Peronosporales</taxon>
        <taxon>Peronosporaceae</taxon>
        <taxon>Phytophthora</taxon>
    </lineage>
</organism>
<gene>
    <name evidence="3" type="ORF">PHMEG_0008658</name>
</gene>
<sequence length="168" mass="19285">METQTSHEKKRLQTIEQKVRDVQQQLQTRLPAQYRHALALVCGTKWRLQTLQPQDAAAIAKKTRLELGAFDYRVKEQAELLTRHLLELDDVLSYGDADIKRSRKALVLFVQELLPQADAFKERSARLRQFGEQLLSGLEQQTPSTSSDSDCESEDMHVKSLFEGEESE</sequence>
<evidence type="ECO:0000313" key="3">
    <source>
        <dbReference type="EMBL" id="OWZ17397.1"/>
    </source>
</evidence>
<dbReference type="AlphaFoldDB" id="A0A225WK64"/>
<reference evidence="4" key="1">
    <citation type="submission" date="2017-03" db="EMBL/GenBank/DDBJ databases">
        <title>Phytopthora megakarya and P. palmivora, two closely related causual agents of cacao black pod achieved similar genome size and gene model numbers by different mechanisms.</title>
        <authorList>
            <person name="Ali S."/>
            <person name="Shao J."/>
            <person name="Larry D.J."/>
            <person name="Kronmiller B."/>
            <person name="Shen D."/>
            <person name="Strem M.D."/>
            <person name="Melnick R.L."/>
            <person name="Guiltinan M.J."/>
            <person name="Tyler B.M."/>
            <person name="Meinhardt L.W."/>
            <person name="Bailey B.A."/>
        </authorList>
    </citation>
    <scope>NUCLEOTIDE SEQUENCE [LARGE SCALE GENOMIC DNA]</scope>
    <source>
        <strain evidence="4">zdho120</strain>
    </source>
</reference>